<dbReference type="Proteomes" id="UP000242592">
    <property type="component" value="Unassembled WGS sequence"/>
</dbReference>
<evidence type="ECO:0000313" key="2">
    <source>
        <dbReference type="Proteomes" id="UP000242592"/>
    </source>
</evidence>
<proteinExistence type="predicted"/>
<dbReference type="InterPro" id="IPR008928">
    <property type="entry name" value="6-hairpin_glycosidase_sf"/>
</dbReference>
<dbReference type="EMBL" id="FQXN01000002">
    <property type="protein sequence ID" value="SHH28045.1"/>
    <property type="molecule type" value="Genomic_DNA"/>
</dbReference>
<protein>
    <submittedName>
        <fullName evidence="1">Uncharacterized protein</fullName>
    </submittedName>
</protein>
<evidence type="ECO:0000313" key="1">
    <source>
        <dbReference type="EMBL" id="SHH28045.1"/>
    </source>
</evidence>
<gene>
    <name evidence="1" type="ORF">SAMN02745199_0537</name>
</gene>
<dbReference type="SUPFAM" id="SSF48208">
    <property type="entry name" value="Six-hairpin glycosidases"/>
    <property type="match status" value="1"/>
</dbReference>
<dbReference type="AlphaFoldDB" id="A0A1M5RP15"/>
<reference evidence="2" key="1">
    <citation type="submission" date="2016-11" db="EMBL/GenBank/DDBJ databases">
        <authorList>
            <person name="Varghese N."/>
            <person name="Submissions S."/>
        </authorList>
    </citation>
    <scope>NUCLEOTIDE SEQUENCE [LARGE SCALE GENOMIC DNA]</scope>
    <source>
        <strain evidence="2">DSM 15807</strain>
    </source>
</reference>
<dbReference type="GO" id="GO:0005975">
    <property type="term" value="P:carbohydrate metabolic process"/>
    <property type="evidence" value="ECO:0007669"/>
    <property type="project" value="InterPro"/>
</dbReference>
<sequence length="369" mass="43631">MRKNEIINILESFENWRESYNGRDYGLGVDEYYSEEKLHYPEAYAKLGNGYLFLYKSLQDRKYLDKATECAQWLLKNSYTKEWKSWGLPFKYKCVPAFSPYLLTTVFVGDFLLNYFHITNDEEILKVVLSIADYLFENYYVEEAKSYFVYSLHSCLSYNIYNATSLALGFLSNLKEYLSFRNLEKLEKVYNTLLSSQIKYNIWGYSDDNNLIDLLHSVYTIEGLLEYSKNLKDDNLDVIYKAYKFTKKFFITKNGFCIRTLPRISKLELKELLSYIKRIIKYKVKLFTSNDEARLWGYAAALRLGVKMGNFDLAFNILNFVKNNLFVDEGYFKYKSSDSRIFIRHEAHIFEAISLLFYRAKGGEMSEVN</sequence>
<name>A0A1M5RP15_9BACT</name>
<keyword evidence="2" id="KW-1185">Reference proteome</keyword>
<dbReference type="STRING" id="1123380.SAMN02745199_0537"/>
<accession>A0A1M5RP15</accession>
<organism evidence="1 2">
    <name type="scientific">Thermosipho atlanticus DSM 15807</name>
    <dbReference type="NCBI Taxonomy" id="1123380"/>
    <lineage>
        <taxon>Bacteria</taxon>
        <taxon>Thermotogati</taxon>
        <taxon>Thermotogota</taxon>
        <taxon>Thermotogae</taxon>
        <taxon>Thermotogales</taxon>
        <taxon>Fervidobacteriaceae</taxon>
        <taxon>Thermosipho</taxon>
    </lineage>
</organism>